<gene>
    <name evidence="2" type="ORF">KP509_27G055300</name>
</gene>
<evidence type="ECO:0000256" key="1">
    <source>
        <dbReference type="SAM" id="SignalP"/>
    </source>
</evidence>
<feature type="signal peptide" evidence="1">
    <location>
        <begin position="1"/>
        <end position="23"/>
    </location>
</feature>
<evidence type="ECO:0008006" key="4">
    <source>
        <dbReference type="Google" id="ProtNLM"/>
    </source>
</evidence>
<evidence type="ECO:0000313" key="3">
    <source>
        <dbReference type="Proteomes" id="UP000825935"/>
    </source>
</evidence>
<dbReference type="AlphaFoldDB" id="A0A8T2RGP6"/>
<dbReference type="Proteomes" id="UP000825935">
    <property type="component" value="Chromosome 27"/>
</dbReference>
<feature type="chain" id="PRO_5035794841" description="Secreted protein" evidence="1">
    <location>
        <begin position="24"/>
        <end position="68"/>
    </location>
</feature>
<sequence>MHACNSHILTTSLLCLSCSTVHGPWTLVFPKAKAKGPTLARILGKCRVLKVSLSRLHYSLFDNFFIRE</sequence>
<proteinExistence type="predicted"/>
<keyword evidence="3" id="KW-1185">Reference proteome</keyword>
<dbReference type="EMBL" id="CM035432">
    <property type="protein sequence ID" value="KAH7295579.1"/>
    <property type="molecule type" value="Genomic_DNA"/>
</dbReference>
<accession>A0A8T2RGP6</accession>
<organism evidence="2 3">
    <name type="scientific">Ceratopteris richardii</name>
    <name type="common">Triangle waterfern</name>
    <dbReference type="NCBI Taxonomy" id="49495"/>
    <lineage>
        <taxon>Eukaryota</taxon>
        <taxon>Viridiplantae</taxon>
        <taxon>Streptophyta</taxon>
        <taxon>Embryophyta</taxon>
        <taxon>Tracheophyta</taxon>
        <taxon>Polypodiopsida</taxon>
        <taxon>Polypodiidae</taxon>
        <taxon>Polypodiales</taxon>
        <taxon>Pteridineae</taxon>
        <taxon>Pteridaceae</taxon>
        <taxon>Parkerioideae</taxon>
        <taxon>Ceratopteris</taxon>
    </lineage>
</organism>
<name>A0A8T2RGP6_CERRI</name>
<evidence type="ECO:0000313" key="2">
    <source>
        <dbReference type="EMBL" id="KAH7295579.1"/>
    </source>
</evidence>
<protein>
    <recommendedName>
        <fullName evidence="4">Secreted protein</fullName>
    </recommendedName>
</protein>
<keyword evidence="1" id="KW-0732">Signal</keyword>
<comment type="caution">
    <text evidence="2">The sequence shown here is derived from an EMBL/GenBank/DDBJ whole genome shotgun (WGS) entry which is preliminary data.</text>
</comment>
<reference evidence="2 3" key="1">
    <citation type="submission" date="2021-08" db="EMBL/GenBank/DDBJ databases">
        <title>WGS assembly of Ceratopteris richardii.</title>
        <authorList>
            <person name="Marchant D.B."/>
            <person name="Chen G."/>
            <person name="Jenkins J."/>
            <person name="Shu S."/>
            <person name="Leebens-Mack J."/>
            <person name="Grimwood J."/>
            <person name="Schmutz J."/>
            <person name="Soltis P."/>
            <person name="Soltis D."/>
            <person name="Chen Z.-H."/>
        </authorList>
    </citation>
    <scope>NUCLEOTIDE SEQUENCE [LARGE SCALE GENOMIC DNA]</scope>
    <source>
        <strain evidence="2">Whitten #5841</strain>
        <tissue evidence="2">Leaf</tissue>
    </source>
</reference>